<organism evidence="9">
    <name type="scientific">anaerobic digester metagenome</name>
    <dbReference type="NCBI Taxonomy" id="1263854"/>
    <lineage>
        <taxon>unclassified sequences</taxon>
        <taxon>metagenomes</taxon>
        <taxon>ecological metagenomes</taxon>
    </lineage>
</organism>
<comment type="catalytic activity">
    <reaction evidence="7">
        <text>L-histidinol phosphate + H2O = L-histidinol + phosphate</text>
        <dbReference type="Rhea" id="RHEA:14465"/>
        <dbReference type="ChEBI" id="CHEBI:15377"/>
        <dbReference type="ChEBI" id="CHEBI:43474"/>
        <dbReference type="ChEBI" id="CHEBI:57699"/>
        <dbReference type="ChEBI" id="CHEBI:57980"/>
        <dbReference type="EC" id="3.1.3.15"/>
    </reaction>
</comment>
<name>A0A485LX97_9ZZZZ</name>
<evidence type="ECO:0000256" key="7">
    <source>
        <dbReference type="ARBA" id="ARBA00049158"/>
    </source>
</evidence>
<dbReference type="PANTHER" id="PTHR21039">
    <property type="entry name" value="HISTIDINOL PHOSPHATASE-RELATED"/>
    <property type="match status" value="1"/>
</dbReference>
<accession>A0A485LX97</accession>
<dbReference type="EC" id="3.1.3.15" evidence="3"/>
<dbReference type="InterPro" id="IPR004013">
    <property type="entry name" value="PHP_dom"/>
</dbReference>
<comment type="similarity">
    <text evidence="2">Belongs to the PHP hydrolase family. HisK subfamily.</text>
</comment>
<sequence>MEYQKTDYHVHPDYSIDASPVKIREYCQKALELDLREICFTTHIEMDPVRREKDNFVNLNGEKVSVFNFIWLDSYFEEITRAQDEFKHTGLKVKAGIEIGYNPGCEKHVEKIVNDYPFDFVMGAIHCLDHIAISSMKESPSYFQNKSLAEVRKDYFTTLREAVNTGFFDSIAHVDLYLRYGMRTFGSEILTIHRGVVEPIFMEMARRGMGLEVNTSSRRRGLEEFHPTKEMLALAVKSGIKTLTVGSDAHALKDLGGYIDEALEILKEHKLRNHVFTRRQATPF</sequence>
<dbReference type="UniPathway" id="UPA00031">
    <property type="reaction ID" value="UER00013"/>
</dbReference>
<dbReference type="PANTHER" id="PTHR21039:SF0">
    <property type="entry name" value="HISTIDINOL-PHOSPHATASE"/>
    <property type="match status" value="1"/>
</dbReference>
<reference evidence="9" key="1">
    <citation type="submission" date="2019-03" db="EMBL/GenBank/DDBJ databases">
        <authorList>
            <person name="Hao L."/>
        </authorList>
    </citation>
    <scope>NUCLEOTIDE SEQUENCE</scope>
</reference>
<dbReference type="InterPro" id="IPR010140">
    <property type="entry name" value="Histidinol_P_phosphatase_HisJ"/>
</dbReference>
<comment type="pathway">
    <text evidence="1">Amino-acid biosynthesis; L-histidine biosynthesis; L-histidine from 5-phospho-alpha-D-ribose 1-diphosphate: step 8/9.</text>
</comment>
<dbReference type="GO" id="GO:0000105">
    <property type="term" value="P:L-histidine biosynthetic process"/>
    <property type="evidence" value="ECO:0007669"/>
    <property type="project" value="UniProtKB-UniPathway"/>
</dbReference>
<dbReference type="GO" id="GO:0005737">
    <property type="term" value="C:cytoplasm"/>
    <property type="evidence" value="ECO:0007669"/>
    <property type="project" value="TreeGrafter"/>
</dbReference>
<keyword evidence="5" id="KW-0378">Hydrolase</keyword>
<evidence type="ECO:0000256" key="5">
    <source>
        <dbReference type="ARBA" id="ARBA00022801"/>
    </source>
</evidence>
<protein>
    <recommendedName>
        <fullName evidence="3">histidinol-phosphatase</fullName>
        <ecNumber evidence="3">3.1.3.15</ecNumber>
    </recommendedName>
</protein>
<evidence type="ECO:0000256" key="6">
    <source>
        <dbReference type="ARBA" id="ARBA00023102"/>
    </source>
</evidence>
<feature type="domain" description="PHP" evidence="8">
    <location>
        <begin position="7"/>
        <end position="216"/>
    </location>
</feature>
<dbReference type="Pfam" id="PF02811">
    <property type="entry name" value="PHP"/>
    <property type="match status" value="1"/>
</dbReference>
<evidence type="ECO:0000256" key="4">
    <source>
        <dbReference type="ARBA" id="ARBA00022605"/>
    </source>
</evidence>
<dbReference type="SUPFAM" id="SSF89550">
    <property type="entry name" value="PHP domain-like"/>
    <property type="match status" value="1"/>
</dbReference>
<evidence type="ECO:0000313" key="9">
    <source>
        <dbReference type="EMBL" id="VFU12990.1"/>
    </source>
</evidence>
<dbReference type="EMBL" id="CAADRN010000109">
    <property type="protein sequence ID" value="VFU12990.1"/>
    <property type="molecule type" value="Genomic_DNA"/>
</dbReference>
<dbReference type="GO" id="GO:0004401">
    <property type="term" value="F:histidinol-phosphatase activity"/>
    <property type="evidence" value="ECO:0007669"/>
    <property type="project" value="UniProtKB-EC"/>
</dbReference>
<evidence type="ECO:0000256" key="2">
    <source>
        <dbReference type="ARBA" id="ARBA00009152"/>
    </source>
</evidence>
<evidence type="ECO:0000256" key="3">
    <source>
        <dbReference type="ARBA" id="ARBA00013085"/>
    </source>
</evidence>
<dbReference type="InterPro" id="IPR016195">
    <property type="entry name" value="Pol/histidinol_Pase-like"/>
</dbReference>
<gene>
    <name evidence="9" type="ORF">SCFA_1970002</name>
</gene>
<dbReference type="AlphaFoldDB" id="A0A485LX97"/>
<keyword evidence="4" id="KW-0028">Amino-acid biosynthesis</keyword>
<evidence type="ECO:0000259" key="8">
    <source>
        <dbReference type="Pfam" id="PF02811"/>
    </source>
</evidence>
<dbReference type="NCBIfam" id="TIGR01856">
    <property type="entry name" value="hisJ_fam"/>
    <property type="match status" value="1"/>
</dbReference>
<dbReference type="Gene3D" id="3.20.20.140">
    <property type="entry name" value="Metal-dependent hydrolases"/>
    <property type="match status" value="1"/>
</dbReference>
<evidence type="ECO:0000256" key="1">
    <source>
        <dbReference type="ARBA" id="ARBA00004970"/>
    </source>
</evidence>
<proteinExistence type="inferred from homology"/>
<keyword evidence="6" id="KW-0368">Histidine biosynthesis</keyword>